<name>A0A194X2N9_MOLSC</name>
<keyword evidence="1" id="KW-0472">Membrane</keyword>
<keyword evidence="1" id="KW-1133">Transmembrane helix</keyword>
<dbReference type="Proteomes" id="UP000070700">
    <property type="component" value="Unassembled WGS sequence"/>
</dbReference>
<evidence type="ECO:0000313" key="2">
    <source>
        <dbReference type="EMBL" id="KUJ14102.1"/>
    </source>
</evidence>
<sequence>MVGVSLAILATVLRFVATKVARHKYGAEDWCAVLATFFFIAYVTPLLYLVSVMNGRSTTELTSADVVKMTKIFRKYPAREAVESERQRHLRQRSSFPCRGRNAQFTGGFCSYWAGGLDGAIDAD</sequence>
<protein>
    <submittedName>
        <fullName evidence="2">Uncharacterized protein</fullName>
    </submittedName>
</protein>
<accession>A0A194X2N9</accession>
<dbReference type="GeneID" id="28825203"/>
<dbReference type="RefSeq" id="XP_018068457.1">
    <property type="nucleotide sequence ID" value="XM_018215477.1"/>
</dbReference>
<evidence type="ECO:0000256" key="1">
    <source>
        <dbReference type="SAM" id="Phobius"/>
    </source>
</evidence>
<dbReference type="EMBL" id="KQ947421">
    <property type="protein sequence ID" value="KUJ14102.1"/>
    <property type="molecule type" value="Genomic_DNA"/>
</dbReference>
<evidence type="ECO:0000313" key="3">
    <source>
        <dbReference type="Proteomes" id="UP000070700"/>
    </source>
</evidence>
<dbReference type="InParanoid" id="A0A194X2N9"/>
<dbReference type="AlphaFoldDB" id="A0A194X2N9"/>
<organism evidence="2 3">
    <name type="scientific">Mollisia scopiformis</name>
    <name type="common">Conifer needle endophyte fungus</name>
    <name type="synonym">Phialocephala scopiformis</name>
    <dbReference type="NCBI Taxonomy" id="149040"/>
    <lineage>
        <taxon>Eukaryota</taxon>
        <taxon>Fungi</taxon>
        <taxon>Dikarya</taxon>
        <taxon>Ascomycota</taxon>
        <taxon>Pezizomycotina</taxon>
        <taxon>Leotiomycetes</taxon>
        <taxon>Helotiales</taxon>
        <taxon>Mollisiaceae</taxon>
        <taxon>Mollisia</taxon>
    </lineage>
</organism>
<keyword evidence="3" id="KW-1185">Reference proteome</keyword>
<feature type="transmembrane region" description="Helical" evidence="1">
    <location>
        <begin position="32"/>
        <end position="50"/>
    </location>
</feature>
<gene>
    <name evidence="2" type="ORF">LY89DRAFT_687351</name>
</gene>
<keyword evidence="1" id="KW-0812">Transmembrane</keyword>
<dbReference type="KEGG" id="psco:LY89DRAFT_687351"/>
<proteinExistence type="predicted"/>
<reference evidence="2 3" key="1">
    <citation type="submission" date="2015-10" db="EMBL/GenBank/DDBJ databases">
        <title>Full genome of DAOMC 229536 Phialocephala scopiformis, a fungal endophyte of spruce producing the potent anti-insectan compound rugulosin.</title>
        <authorList>
            <consortium name="DOE Joint Genome Institute"/>
            <person name="Walker A.K."/>
            <person name="Frasz S.L."/>
            <person name="Seifert K.A."/>
            <person name="Miller J.D."/>
            <person name="Mondo S.J."/>
            <person name="Labutti K."/>
            <person name="Lipzen A."/>
            <person name="Dockter R."/>
            <person name="Kennedy M."/>
            <person name="Grigoriev I.V."/>
            <person name="Spatafora J.W."/>
        </authorList>
    </citation>
    <scope>NUCLEOTIDE SEQUENCE [LARGE SCALE GENOMIC DNA]</scope>
    <source>
        <strain evidence="2 3">CBS 120377</strain>
    </source>
</reference>
<dbReference type="OrthoDB" id="3535538at2759"/>